<protein>
    <submittedName>
        <fullName evidence="1">Uncharacterized protein</fullName>
    </submittedName>
</protein>
<organism evidence="1 2">
    <name type="scientific">Ficus carica</name>
    <name type="common">Common fig</name>
    <dbReference type="NCBI Taxonomy" id="3494"/>
    <lineage>
        <taxon>Eukaryota</taxon>
        <taxon>Viridiplantae</taxon>
        <taxon>Streptophyta</taxon>
        <taxon>Embryophyta</taxon>
        <taxon>Tracheophyta</taxon>
        <taxon>Spermatophyta</taxon>
        <taxon>Magnoliopsida</taxon>
        <taxon>eudicotyledons</taxon>
        <taxon>Gunneridae</taxon>
        <taxon>Pentapetalae</taxon>
        <taxon>rosids</taxon>
        <taxon>fabids</taxon>
        <taxon>Rosales</taxon>
        <taxon>Moraceae</taxon>
        <taxon>Ficeae</taxon>
        <taxon>Ficus</taxon>
    </lineage>
</organism>
<dbReference type="EMBL" id="BTGU01002092">
    <property type="protein sequence ID" value="GMN33923.1"/>
    <property type="molecule type" value="Genomic_DNA"/>
</dbReference>
<evidence type="ECO:0000313" key="1">
    <source>
        <dbReference type="EMBL" id="GMN33923.1"/>
    </source>
</evidence>
<evidence type="ECO:0000313" key="2">
    <source>
        <dbReference type="Proteomes" id="UP001187192"/>
    </source>
</evidence>
<accession>A0AA88CT55</accession>
<comment type="caution">
    <text evidence="1">The sequence shown here is derived from an EMBL/GenBank/DDBJ whole genome shotgun (WGS) entry which is preliminary data.</text>
</comment>
<reference evidence="1" key="1">
    <citation type="submission" date="2023-07" db="EMBL/GenBank/DDBJ databases">
        <title>draft genome sequence of fig (Ficus carica).</title>
        <authorList>
            <person name="Takahashi T."/>
            <person name="Nishimura K."/>
        </authorList>
    </citation>
    <scope>NUCLEOTIDE SEQUENCE</scope>
</reference>
<name>A0AA88CT55_FICCA</name>
<dbReference type="AlphaFoldDB" id="A0AA88CT55"/>
<proteinExistence type="predicted"/>
<dbReference type="Proteomes" id="UP001187192">
    <property type="component" value="Unassembled WGS sequence"/>
</dbReference>
<sequence>MGGGRRFAKNGSDRLSKEMGIEEGFRERELETELDFRDLERERVRELVMKVKEKQRKHMVLHCRASLTRGGESNLSSSDRDWLVALPSITCKRKAPRNDGDIGVVSAVGTPIFKHFSWVWVLGTTQPGRLPRASGDSWVVVAGAYRGSPCRSRWRQVTVRRVAVVGGWRLRLMGIGTGLVSGVGQQVECRPGGLLLVLYIIPQAKCSEHYLARIHGTTWGGGIA</sequence>
<keyword evidence="2" id="KW-1185">Reference proteome</keyword>
<gene>
    <name evidence="1" type="ORF">TIFTF001_041972</name>
</gene>